<proteinExistence type="predicted"/>
<accession>A0A4P7U8M7</accession>
<dbReference type="OrthoDB" id="5379188at2"/>
<dbReference type="EMBL" id="CP038462">
    <property type="protein sequence ID" value="QCC76440.1"/>
    <property type="molecule type" value="Genomic_DNA"/>
</dbReference>
<protein>
    <submittedName>
        <fullName evidence="1">Uncharacterized protein</fullName>
    </submittedName>
</protein>
<reference evidence="1 2" key="1">
    <citation type="journal article" date="2008" name="Int. J. Syst. Evol. Microbiol.">
        <title>Nocardioides daphniae sp. nov., isolated from Daphnia cucullata (Crustacea: Cladocera).</title>
        <authorList>
            <person name="Toth E.M."/>
            <person name="Keki Z."/>
            <person name="Homonnay Z.G."/>
            <person name="Borsodi A.K."/>
            <person name="Marialigeti K."/>
            <person name="Schumann P."/>
        </authorList>
    </citation>
    <scope>NUCLEOTIDE SEQUENCE [LARGE SCALE GENOMIC DNA]</scope>
    <source>
        <strain evidence="1 2">JCM 16608</strain>
    </source>
</reference>
<gene>
    <name evidence="1" type="ORF">E2C04_03005</name>
</gene>
<sequence>MPFEIVMNRITRHREEEFEFSSRELRSHDLLSIQVDDDARTADYVLVSPRNLEERYRNQTIWTDFWVAAAEFLRAAHGVLVQDWVLGLDFSVFDPLAPADRDVDWR</sequence>
<evidence type="ECO:0000313" key="2">
    <source>
        <dbReference type="Proteomes" id="UP000297025"/>
    </source>
</evidence>
<dbReference type="Proteomes" id="UP000297025">
    <property type="component" value="Chromosome"/>
</dbReference>
<dbReference type="RefSeq" id="WP_135831489.1">
    <property type="nucleotide sequence ID" value="NZ_BMCK01000001.1"/>
</dbReference>
<name>A0A4P7U8M7_9ACTN</name>
<dbReference type="KEGG" id="ndp:E2C04_03005"/>
<evidence type="ECO:0000313" key="1">
    <source>
        <dbReference type="EMBL" id="QCC76440.1"/>
    </source>
</evidence>
<organism evidence="1 2">
    <name type="scientific">Nocardioides daphniae</name>
    <dbReference type="NCBI Taxonomy" id="402297"/>
    <lineage>
        <taxon>Bacteria</taxon>
        <taxon>Bacillati</taxon>
        <taxon>Actinomycetota</taxon>
        <taxon>Actinomycetes</taxon>
        <taxon>Propionibacteriales</taxon>
        <taxon>Nocardioidaceae</taxon>
        <taxon>Nocardioides</taxon>
    </lineage>
</organism>
<dbReference type="AlphaFoldDB" id="A0A4P7U8M7"/>